<organism evidence="3">
    <name type="scientific">Acidithiobacillus sulfuriphilus</name>
    <dbReference type="NCBI Taxonomy" id="1867749"/>
    <lineage>
        <taxon>Bacteria</taxon>
        <taxon>Pseudomonadati</taxon>
        <taxon>Pseudomonadota</taxon>
        <taxon>Acidithiobacillia</taxon>
        <taxon>Acidithiobacillales</taxon>
        <taxon>Acidithiobacillaceae</taxon>
        <taxon>Acidithiobacillus</taxon>
    </lineage>
</organism>
<dbReference type="GO" id="GO:0006571">
    <property type="term" value="P:tyrosine biosynthetic process"/>
    <property type="evidence" value="ECO:0007669"/>
    <property type="project" value="InterPro"/>
</dbReference>
<dbReference type="GO" id="GO:0070403">
    <property type="term" value="F:NAD+ binding"/>
    <property type="evidence" value="ECO:0007669"/>
    <property type="project" value="InterPro"/>
</dbReference>
<reference evidence="3" key="1">
    <citation type="submission" date="2018-10" db="EMBL/GenBank/DDBJ databases">
        <title>Acidithiobacillus sulfuriphilus sp. nov.: an extremely acidophilic sulfur-oxidizing chemolithotroph isolated from a neutral pH environment.</title>
        <authorList>
            <person name="Falagan C."/>
            <person name="Moya-Beltran A."/>
            <person name="Quatrini R."/>
            <person name="Johnson D.B."/>
        </authorList>
    </citation>
    <scope>NUCLEOTIDE SEQUENCE [LARGE SCALE GENOMIC DNA]</scope>
    <source>
        <strain evidence="3">CJ-2</strain>
    </source>
</reference>
<dbReference type="InterPro" id="IPR046826">
    <property type="entry name" value="PDH_N"/>
</dbReference>
<protein>
    <submittedName>
        <fullName evidence="3">Prephenate dehydrogenase/arogenate dehydrogenase family protein</fullName>
    </submittedName>
</protein>
<dbReference type="Gene3D" id="1.10.3660.10">
    <property type="entry name" value="6-phosphogluconate dehydrogenase C-terminal like domain"/>
    <property type="match status" value="1"/>
</dbReference>
<dbReference type="Pfam" id="PF20463">
    <property type="entry name" value="PDH_C"/>
    <property type="match status" value="1"/>
</dbReference>
<keyword evidence="1" id="KW-0560">Oxidoreductase</keyword>
<name>A0A3M8QY42_9PROT</name>
<dbReference type="AlphaFoldDB" id="A0A3M8QY42"/>
<dbReference type="Gene3D" id="3.40.50.720">
    <property type="entry name" value="NAD(P)-binding Rossmann-like Domain"/>
    <property type="match status" value="1"/>
</dbReference>
<dbReference type="OrthoDB" id="9809920at2"/>
<dbReference type="PROSITE" id="PS51176">
    <property type="entry name" value="PDH_ADH"/>
    <property type="match status" value="1"/>
</dbReference>
<accession>A0A3M8QY42</accession>
<sequence>MAEALPAVLASPAARIVIIGPGLMGGSVAKALRTVAGFAGRIHVVIKSDGEGRAVQKATYAERLPGQKSRKSKLVSACFSQLGPAVDGADLVLVATPPQTIPEIFQALIEQLPPQTTVTEIASVKGEIAVLGKALFGQRYVGSHPLVGSEQQGFHGAKATLFRAARCVLTPTGKGDDQTCVFLRRFWSALGCEILEMSPEEHDARLAKTSHLPHLLAYAYMAFLGQSDPAALQFLGGGGLRDFSRIAASDPALWREILQENRRHLHADLSRFRAVLDNLDHALMEEDPSILQGILVQGQAARAQFQFPPLLKS</sequence>
<dbReference type="InterPro" id="IPR050812">
    <property type="entry name" value="Preph/Arog_dehydrog"/>
</dbReference>
<comment type="caution">
    <text evidence="3">The sequence shown here is derived from an EMBL/GenBank/DDBJ whole genome shotgun (WGS) entry which is preliminary data.</text>
</comment>
<dbReference type="PANTHER" id="PTHR21363:SF0">
    <property type="entry name" value="PREPHENATE DEHYDROGENASE [NADP(+)]"/>
    <property type="match status" value="1"/>
</dbReference>
<dbReference type="RefSeq" id="WP_123105163.1">
    <property type="nucleotide sequence ID" value="NZ_CP127527.1"/>
</dbReference>
<dbReference type="InterPro" id="IPR036291">
    <property type="entry name" value="NAD(P)-bd_dom_sf"/>
</dbReference>
<dbReference type="EMBL" id="RIZI01000186">
    <property type="protein sequence ID" value="RNF59400.1"/>
    <property type="molecule type" value="Genomic_DNA"/>
</dbReference>
<dbReference type="Pfam" id="PF02153">
    <property type="entry name" value="PDH_N"/>
    <property type="match status" value="1"/>
</dbReference>
<dbReference type="PANTHER" id="PTHR21363">
    <property type="entry name" value="PREPHENATE DEHYDROGENASE"/>
    <property type="match status" value="1"/>
</dbReference>
<feature type="domain" description="Prephenate/arogenate dehydrogenase" evidence="2">
    <location>
        <begin position="14"/>
        <end position="313"/>
    </location>
</feature>
<proteinExistence type="predicted"/>
<dbReference type="InterPro" id="IPR008927">
    <property type="entry name" value="6-PGluconate_DH-like_C_sf"/>
</dbReference>
<dbReference type="InterPro" id="IPR046825">
    <property type="entry name" value="PDH_C"/>
</dbReference>
<dbReference type="SUPFAM" id="SSF48179">
    <property type="entry name" value="6-phosphogluconate dehydrogenase C-terminal domain-like"/>
    <property type="match status" value="1"/>
</dbReference>
<dbReference type="GO" id="GO:0004665">
    <property type="term" value="F:prephenate dehydrogenase (NADP+) activity"/>
    <property type="evidence" value="ECO:0007669"/>
    <property type="project" value="InterPro"/>
</dbReference>
<gene>
    <name evidence="3" type="ORF">EC580_11450</name>
</gene>
<evidence type="ECO:0000313" key="3">
    <source>
        <dbReference type="EMBL" id="RNF59400.1"/>
    </source>
</evidence>
<evidence type="ECO:0000259" key="2">
    <source>
        <dbReference type="PROSITE" id="PS51176"/>
    </source>
</evidence>
<evidence type="ECO:0000256" key="1">
    <source>
        <dbReference type="ARBA" id="ARBA00023002"/>
    </source>
</evidence>
<dbReference type="SUPFAM" id="SSF51735">
    <property type="entry name" value="NAD(P)-binding Rossmann-fold domains"/>
    <property type="match status" value="1"/>
</dbReference>
<dbReference type="GO" id="GO:0008977">
    <property type="term" value="F:prephenate dehydrogenase (NAD+) activity"/>
    <property type="evidence" value="ECO:0007669"/>
    <property type="project" value="InterPro"/>
</dbReference>
<dbReference type="InterPro" id="IPR003099">
    <property type="entry name" value="Prephen_DH"/>
</dbReference>